<keyword evidence="5" id="KW-0520">NAD</keyword>
<comment type="pathway">
    <text evidence="1">Cofactor biosynthesis; NAD(+) biosynthesis.</text>
</comment>
<protein>
    <recommendedName>
        <fullName evidence="6">NAD/GMP synthase domain-containing protein</fullName>
    </recommendedName>
</protein>
<dbReference type="SUPFAM" id="SSF52402">
    <property type="entry name" value="Adenine nucleotide alpha hydrolases-like"/>
    <property type="match status" value="1"/>
</dbReference>
<dbReference type="PANTHER" id="PTHR23090:SF9">
    <property type="entry name" value="GLUTAMINE-DEPENDENT NAD(+) SYNTHETASE"/>
    <property type="match status" value="1"/>
</dbReference>
<dbReference type="PANTHER" id="PTHR23090">
    <property type="entry name" value="NH 3 /GLUTAMINE-DEPENDENT NAD + SYNTHETASE"/>
    <property type="match status" value="1"/>
</dbReference>
<keyword evidence="2" id="KW-0436">Ligase</keyword>
<dbReference type="EMBL" id="UINC01113324">
    <property type="protein sequence ID" value="SVC82853.1"/>
    <property type="molecule type" value="Genomic_DNA"/>
</dbReference>
<evidence type="ECO:0000256" key="1">
    <source>
        <dbReference type="ARBA" id="ARBA00004790"/>
    </source>
</evidence>
<evidence type="ECO:0000256" key="5">
    <source>
        <dbReference type="ARBA" id="ARBA00023027"/>
    </source>
</evidence>
<feature type="domain" description="NAD/GMP synthase" evidence="6">
    <location>
        <begin position="8"/>
        <end position="158"/>
    </location>
</feature>
<sequence length="158" mass="17955">MNTRKVEEYIVQWLIDYKNQNNINGYIIGVSGGIDSAVTSTLCAKTGLRTLCLDMPIRQNLSEHSRAKNHIKWLKEKFGTSVYSHVMDLSNVFKEFEKSIPEEKIKFLKTHALANTRARLRMVALYYFASLNNYVVVGTGNKVEDFGIGFYTKYGDGG</sequence>
<evidence type="ECO:0000256" key="4">
    <source>
        <dbReference type="ARBA" id="ARBA00022840"/>
    </source>
</evidence>
<dbReference type="CDD" id="cd00553">
    <property type="entry name" value="NAD_synthase"/>
    <property type="match status" value="1"/>
</dbReference>
<dbReference type="GO" id="GO:0004359">
    <property type="term" value="F:glutaminase activity"/>
    <property type="evidence" value="ECO:0007669"/>
    <property type="project" value="InterPro"/>
</dbReference>
<evidence type="ECO:0000256" key="3">
    <source>
        <dbReference type="ARBA" id="ARBA00022741"/>
    </source>
</evidence>
<dbReference type="GO" id="GO:0005524">
    <property type="term" value="F:ATP binding"/>
    <property type="evidence" value="ECO:0007669"/>
    <property type="project" value="UniProtKB-KW"/>
</dbReference>
<evidence type="ECO:0000256" key="2">
    <source>
        <dbReference type="ARBA" id="ARBA00022598"/>
    </source>
</evidence>
<dbReference type="GO" id="GO:0009435">
    <property type="term" value="P:NAD+ biosynthetic process"/>
    <property type="evidence" value="ECO:0007669"/>
    <property type="project" value="UniProtKB-UniPathway"/>
</dbReference>
<gene>
    <name evidence="7" type="ORF">METZ01_LOCUS335707</name>
</gene>
<evidence type="ECO:0000259" key="6">
    <source>
        <dbReference type="Pfam" id="PF02540"/>
    </source>
</evidence>
<dbReference type="UniPathway" id="UPA00253"/>
<keyword evidence="4" id="KW-0067">ATP-binding</keyword>
<dbReference type="InterPro" id="IPR014729">
    <property type="entry name" value="Rossmann-like_a/b/a_fold"/>
</dbReference>
<dbReference type="NCBIfam" id="TIGR00552">
    <property type="entry name" value="nadE"/>
    <property type="match status" value="1"/>
</dbReference>
<organism evidence="7">
    <name type="scientific">marine metagenome</name>
    <dbReference type="NCBI Taxonomy" id="408172"/>
    <lineage>
        <taxon>unclassified sequences</taxon>
        <taxon>metagenomes</taxon>
        <taxon>ecological metagenomes</taxon>
    </lineage>
</organism>
<accession>A0A382QBB5</accession>
<dbReference type="InterPro" id="IPR022310">
    <property type="entry name" value="NAD/GMP_synthase"/>
</dbReference>
<keyword evidence="3" id="KW-0547">Nucleotide-binding</keyword>
<name>A0A382QBB5_9ZZZZ</name>
<reference evidence="7" key="1">
    <citation type="submission" date="2018-05" db="EMBL/GenBank/DDBJ databases">
        <authorList>
            <person name="Lanie J.A."/>
            <person name="Ng W.-L."/>
            <person name="Kazmierczak K.M."/>
            <person name="Andrzejewski T.M."/>
            <person name="Davidsen T.M."/>
            <person name="Wayne K.J."/>
            <person name="Tettelin H."/>
            <person name="Glass J.I."/>
            <person name="Rusch D."/>
            <person name="Podicherti R."/>
            <person name="Tsui H.-C.T."/>
            <person name="Winkler M.E."/>
        </authorList>
    </citation>
    <scope>NUCLEOTIDE SEQUENCE</scope>
</reference>
<proteinExistence type="predicted"/>
<feature type="non-terminal residue" evidence="7">
    <location>
        <position position="158"/>
    </location>
</feature>
<dbReference type="GO" id="GO:0005737">
    <property type="term" value="C:cytoplasm"/>
    <property type="evidence" value="ECO:0007669"/>
    <property type="project" value="InterPro"/>
</dbReference>
<dbReference type="Pfam" id="PF02540">
    <property type="entry name" value="NAD_synthase"/>
    <property type="match status" value="1"/>
</dbReference>
<dbReference type="GO" id="GO:0003952">
    <property type="term" value="F:NAD+ synthase (glutamine-hydrolyzing) activity"/>
    <property type="evidence" value="ECO:0007669"/>
    <property type="project" value="InterPro"/>
</dbReference>
<dbReference type="AlphaFoldDB" id="A0A382QBB5"/>
<dbReference type="Gene3D" id="3.40.50.620">
    <property type="entry name" value="HUPs"/>
    <property type="match status" value="1"/>
</dbReference>
<dbReference type="InterPro" id="IPR003694">
    <property type="entry name" value="NAD_synthase"/>
</dbReference>
<evidence type="ECO:0000313" key="7">
    <source>
        <dbReference type="EMBL" id="SVC82853.1"/>
    </source>
</evidence>